<reference evidence="2 3" key="2">
    <citation type="submission" date="2008-10" db="EMBL/GenBank/DDBJ databases">
        <authorList>
            <person name="Fulton L."/>
            <person name="Clifton S."/>
            <person name="Fulton B."/>
            <person name="Xu J."/>
            <person name="Minx P."/>
            <person name="Pepin K.H."/>
            <person name="Johnson M."/>
            <person name="Bhonagiri V."/>
            <person name="Nash W.E."/>
            <person name="Mardis E.R."/>
            <person name="Wilson R.K."/>
        </authorList>
    </citation>
    <scope>NUCLEOTIDE SEQUENCE [LARGE SCALE GENOMIC DNA]</scope>
    <source>
        <strain evidence="2 3">ATCC 29098</strain>
    </source>
</reference>
<feature type="compositionally biased region" description="Basic and acidic residues" evidence="1">
    <location>
        <begin position="34"/>
        <end position="47"/>
    </location>
</feature>
<sequence>MMPPARGRASPCARQALAPVRTARGACPLGITGEDPRCHEKKGDRKSPPAGISPKKLLGIRQIFC</sequence>
<evidence type="ECO:0000313" key="3">
    <source>
        <dbReference type="Proteomes" id="UP000003676"/>
    </source>
</evidence>
<comment type="caution">
    <text evidence="2">The sequence shown here is derived from an EMBL/GenBank/DDBJ whole genome shotgun (WGS) entry which is preliminary data.</text>
</comment>
<name>B6WWT6_9BACT</name>
<evidence type="ECO:0000256" key="1">
    <source>
        <dbReference type="SAM" id="MobiDB-lite"/>
    </source>
</evidence>
<dbReference type="EMBL" id="ABXU01000075">
    <property type="protein sequence ID" value="EEB32549.1"/>
    <property type="molecule type" value="Genomic_DNA"/>
</dbReference>
<dbReference type="AlphaFoldDB" id="B6WWT6"/>
<dbReference type="HOGENOM" id="CLU_2842673_0_0_7"/>
<accession>B6WWT6</accession>
<protein>
    <submittedName>
        <fullName evidence="2">Uncharacterized protein</fullName>
    </submittedName>
</protein>
<evidence type="ECO:0000313" key="2">
    <source>
        <dbReference type="EMBL" id="EEB32549.1"/>
    </source>
</evidence>
<dbReference type="Proteomes" id="UP000003676">
    <property type="component" value="Unassembled WGS sequence"/>
</dbReference>
<proteinExistence type="predicted"/>
<gene>
    <name evidence="2" type="ORF">DESPIG_02555</name>
</gene>
<feature type="region of interest" description="Disordered" evidence="1">
    <location>
        <begin position="31"/>
        <end position="54"/>
    </location>
</feature>
<organism evidence="2 3">
    <name type="scientific">Desulfovibrio piger ATCC 29098</name>
    <dbReference type="NCBI Taxonomy" id="411464"/>
    <lineage>
        <taxon>Bacteria</taxon>
        <taxon>Pseudomonadati</taxon>
        <taxon>Thermodesulfobacteriota</taxon>
        <taxon>Desulfovibrionia</taxon>
        <taxon>Desulfovibrionales</taxon>
        <taxon>Desulfovibrionaceae</taxon>
        <taxon>Desulfovibrio</taxon>
    </lineage>
</organism>
<reference evidence="2 3" key="1">
    <citation type="submission" date="2008-10" db="EMBL/GenBank/DDBJ databases">
        <title>Draft genome sequence of Desulvovibrio piger (ATCC 29098).</title>
        <authorList>
            <person name="Sudarsanam P."/>
            <person name="Ley R."/>
            <person name="Guruge J."/>
            <person name="Turnbaugh P.J."/>
            <person name="Mahowald M."/>
            <person name="Liep D."/>
            <person name="Gordon J."/>
        </authorList>
    </citation>
    <scope>NUCLEOTIDE SEQUENCE [LARGE SCALE GENOMIC DNA]</scope>
    <source>
        <strain evidence="2 3">ATCC 29098</strain>
    </source>
</reference>